<feature type="region of interest" description="Disordered" evidence="1">
    <location>
        <begin position="1"/>
        <end position="20"/>
    </location>
</feature>
<reference evidence="2 3" key="1">
    <citation type="submission" date="2023-02" db="EMBL/GenBank/DDBJ databases">
        <title>LHISI_Scaffold_Assembly.</title>
        <authorList>
            <person name="Stuart O.P."/>
            <person name="Cleave R."/>
            <person name="Magrath M.J.L."/>
            <person name="Mikheyev A.S."/>
        </authorList>
    </citation>
    <scope>NUCLEOTIDE SEQUENCE [LARGE SCALE GENOMIC DNA]</scope>
    <source>
        <strain evidence="2">Daus_M_001</strain>
        <tissue evidence="2">Leg muscle</tissue>
    </source>
</reference>
<dbReference type="SUPFAM" id="SSF53098">
    <property type="entry name" value="Ribonuclease H-like"/>
    <property type="match status" value="1"/>
</dbReference>
<evidence type="ECO:0000313" key="3">
    <source>
        <dbReference type="Proteomes" id="UP001159363"/>
    </source>
</evidence>
<name>A0ABQ9INI6_9NEOP</name>
<proteinExistence type="predicted"/>
<sequence>MLEHRLPALANGDHSSTNVGTLQISKMGRNRVPAQERAEQYKIHGLRATDGNTIFCKFCNCSVSWGKKKKDSIEKHASSMKHVLKKKNSVDQRIQTSLVSVANSTTRRKLDSDYLKKKTVEAFAKARWINEFTHSGCDVACVKTLREKYVPVLAIPIYNNQRSIVSCFSKIATEYVSSTIAALEGKTIHMLCDETTDRVGNCVFVVIFYALECSEEKLFVASVTYLDACNATSCSRAVLDAIEKYNISYDRILRFVSDGARYMTLCSETLKVVVGDHLLRVQCWAHKLNLLGNSWTLEMNELDKVITAVNYAFLNPRKRKIRYLNYLEEKHTGKKPAKLFPAPVLTRRNSWFNAFFKLPGLLEICNSGINHLSRLTNKQVGSLHAQAIFVKEHAQDLVQLATSLEGSKYMTSHHLYPNLDTLSAATEEVEQGKLLPKTRAALSELNDMEKASAENIFRKAACSARYKLTELKTADPGEIHFQRIAKAFSPTMIVFKSDEEEAGLKNLSGFSELPQTDISRRYKEMKRLAELRIKKKLKKLKWKEYLHAASAEYPEFVKCCSRLLWTPTNNVDSERLLSHYNNAVADRRTKLKESNAELFTALSFRCSDAVVTHRTRVREETGFGSRSGHPDFGFPLFSEIPPGECLDESLTKAMTHSCPFLLQSLFPVQLAPSLTTSLSTRPWYECNHPATGTQGGIALCCGVLYALHEAGLGGLKRVSPLAAHSRIWRADTRPT</sequence>
<evidence type="ECO:0000313" key="2">
    <source>
        <dbReference type="EMBL" id="KAJ8898227.1"/>
    </source>
</evidence>
<evidence type="ECO:0000256" key="1">
    <source>
        <dbReference type="SAM" id="MobiDB-lite"/>
    </source>
</evidence>
<accession>A0ABQ9INI6</accession>
<protein>
    <submittedName>
        <fullName evidence="2">Uncharacterized protein</fullName>
    </submittedName>
</protein>
<organism evidence="2 3">
    <name type="scientific">Dryococelus australis</name>
    <dbReference type="NCBI Taxonomy" id="614101"/>
    <lineage>
        <taxon>Eukaryota</taxon>
        <taxon>Metazoa</taxon>
        <taxon>Ecdysozoa</taxon>
        <taxon>Arthropoda</taxon>
        <taxon>Hexapoda</taxon>
        <taxon>Insecta</taxon>
        <taxon>Pterygota</taxon>
        <taxon>Neoptera</taxon>
        <taxon>Polyneoptera</taxon>
        <taxon>Phasmatodea</taxon>
        <taxon>Verophasmatodea</taxon>
        <taxon>Anareolatae</taxon>
        <taxon>Phasmatidae</taxon>
        <taxon>Eurycanthinae</taxon>
        <taxon>Dryococelus</taxon>
    </lineage>
</organism>
<dbReference type="EMBL" id="JARBHB010000001">
    <property type="protein sequence ID" value="KAJ8898227.1"/>
    <property type="molecule type" value="Genomic_DNA"/>
</dbReference>
<comment type="caution">
    <text evidence="2">The sequence shown here is derived from an EMBL/GenBank/DDBJ whole genome shotgun (WGS) entry which is preliminary data.</text>
</comment>
<dbReference type="InterPro" id="IPR012337">
    <property type="entry name" value="RNaseH-like_sf"/>
</dbReference>
<gene>
    <name evidence="2" type="ORF">PR048_003587</name>
</gene>
<keyword evidence="3" id="KW-1185">Reference proteome</keyword>
<dbReference type="Proteomes" id="UP001159363">
    <property type="component" value="Chromosome 1"/>
</dbReference>